<feature type="domain" description="Transglycosylase SLT" evidence="1">
    <location>
        <begin position="214"/>
        <end position="296"/>
    </location>
</feature>
<dbReference type="Proteomes" id="UP000465361">
    <property type="component" value="Unassembled WGS sequence"/>
</dbReference>
<accession>A0A7I9XUR2</accession>
<reference evidence="2 3" key="1">
    <citation type="journal article" date="2019" name="Emerg. Microbes Infect.">
        <title>Comprehensive subspecies identification of 175 nontuberculous mycobacteria species based on 7547 genomic profiles.</title>
        <authorList>
            <person name="Matsumoto Y."/>
            <person name="Kinjo T."/>
            <person name="Motooka D."/>
            <person name="Nabeya D."/>
            <person name="Jung N."/>
            <person name="Uechi K."/>
            <person name="Horii T."/>
            <person name="Iida T."/>
            <person name="Fujita J."/>
            <person name="Nakamura S."/>
        </authorList>
    </citation>
    <scope>NUCLEOTIDE SEQUENCE [LARGE SCALE GENOMIC DNA]</scope>
    <source>
        <strain evidence="2 3">JCM 17322</strain>
    </source>
</reference>
<dbReference type="Gene3D" id="1.10.530.10">
    <property type="match status" value="1"/>
</dbReference>
<evidence type="ECO:0000259" key="1">
    <source>
        <dbReference type="Pfam" id="PF01464"/>
    </source>
</evidence>
<evidence type="ECO:0000313" key="3">
    <source>
        <dbReference type="Proteomes" id="UP000465361"/>
    </source>
</evidence>
<dbReference type="AlphaFoldDB" id="A0A7I9XUR2"/>
<sequence>MSDPLTDALVLLARGHHLYRGGYRGGCREADLVQAPALRRRAERFTHLATRDGMSVAASATLRTVAELRRAAAADDELGAVLAAARASHRLGHHGTRAILDDAYADAMPAADTPPGRREALRRMTARLRTQSRHIRRSRRFSHLLALRLRRIAYSHRRSAAQSPDSSTPGAIPLTAVRYHKGFTAVRIRDRVVAALNQLGITDPAAQRNWLHGYCTLIARESGGHPAAVSAVPATAPGPLRPDGHGLGYPRGLTQMLPATFAQYHQPGTSTNIYDPVANICASMNYVMHRYGVSRNGENLIALVQQADARRPPKGY</sequence>
<dbReference type="Pfam" id="PF01464">
    <property type="entry name" value="SLT"/>
    <property type="match status" value="1"/>
</dbReference>
<protein>
    <recommendedName>
        <fullName evidence="1">Transglycosylase SLT domain-containing protein</fullName>
    </recommendedName>
</protein>
<dbReference type="SUPFAM" id="SSF53955">
    <property type="entry name" value="Lysozyme-like"/>
    <property type="match status" value="1"/>
</dbReference>
<proteinExistence type="predicted"/>
<gene>
    <name evidence="2" type="ORF">MBOT_10970</name>
</gene>
<organism evidence="2 3">
    <name type="scientific">Mycobacterium botniense</name>
    <dbReference type="NCBI Taxonomy" id="84962"/>
    <lineage>
        <taxon>Bacteria</taxon>
        <taxon>Bacillati</taxon>
        <taxon>Actinomycetota</taxon>
        <taxon>Actinomycetes</taxon>
        <taxon>Mycobacteriales</taxon>
        <taxon>Mycobacteriaceae</taxon>
        <taxon>Mycobacterium</taxon>
    </lineage>
</organism>
<keyword evidence="3" id="KW-1185">Reference proteome</keyword>
<evidence type="ECO:0000313" key="2">
    <source>
        <dbReference type="EMBL" id="GFG73732.1"/>
    </source>
</evidence>
<dbReference type="InterPro" id="IPR023346">
    <property type="entry name" value="Lysozyme-like_dom_sf"/>
</dbReference>
<comment type="caution">
    <text evidence="2">The sequence shown here is derived from an EMBL/GenBank/DDBJ whole genome shotgun (WGS) entry which is preliminary data.</text>
</comment>
<name>A0A7I9XUR2_9MYCO</name>
<dbReference type="EMBL" id="BLKW01000002">
    <property type="protein sequence ID" value="GFG73732.1"/>
    <property type="molecule type" value="Genomic_DNA"/>
</dbReference>
<dbReference type="InterPro" id="IPR008258">
    <property type="entry name" value="Transglycosylase_SLT_dom_1"/>
</dbReference>